<keyword evidence="13" id="KW-0068">Autocatalytic cleavage</keyword>
<keyword evidence="10" id="KW-0677">Repeat</keyword>
<proteinExistence type="predicted"/>
<dbReference type="PROSITE" id="PS51771">
    <property type="entry name" value="CGT_MARTX_CPD"/>
    <property type="match status" value="1"/>
</dbReference>
<evidence type="ECO:0000313" key="22">
    <source>
        <dbReference type="EMBL" id="MEJ8675158.1"/>
    </source>
</evidence>
<comment type="subcellular location">
    <subcellularLocation>
        <location evidence="2">Host cell membrane</location>
    </subcellularLocation>
    <subcellularLocation>
        <location evidence="20">Host cytoplasm</location>
        <location evidence="20">Host cytosol</location>
    </subcellularLocation>
    <subcellularLocation>
        <location evidence="3">Secreted</location>
    </subcellularLocation>
</comment>
<sequence length="1888" mass="209873">MAIEHATSLREKIEIVNAIYNRMPSMNLMARELETLDQSVVAALDLDAMKADLVAGIDGIISAQRQSGHNPPLTLSNEQKNTIADLAVEGIVRKHTGARGALLLYLESIGFAFAPRQGRNCLLTFWSGDGEEYKRVLNSKLRPEGVSVVSDFDITALDFVHSLRHRISNYAHRNPEGGEISRAAAEGNMEIIGYLSSIYAAHTQERGGVVYVLSRKGLKVNSYFWAAELPVLKMLQRQGRIGEIRILHQSPAEYEELPLAEIGSPLVEGDVDIIADYRHVPEWLVNHSIIDQYNRWVNEVASPKLIELLNESMNYIYTHADSARLSAMKVLTGKVIAKLQNLSLDFYSSQQQVDSIRDIYRSAQPLLTERNFISLARNIFQREGASYKKIKSILTECNDILRRPAFKLPSSSNTNIALPFRTGVIARRENVLKRLIPFNLLRELWHIEVDISSTNPTEMILRTAAGKRCLVRFDMPGNIFSGPNRVKQIHTLERFILSNFTAEDMPEQLLCDGQRISSGEQQLALRLPDDETSGFVWEVDREAVSAVRTASNHRQSAGEISTRSRGRGRSRIDQLSFVDAVSQLKQILSNSELQALRTSSLGTSDAVAQRISMLLLQNNIAFDVRMLQLWRNERDFEPLQHYVIIAKLGGHKIAIDLCARKFAGPEQSTTDIISNIKSWEEKFLALDQVRSKAVNYRDFDNTNVVRQALVNDARWHGQLTDPTWSILGRPPLDFELLLKYPAWGTKYLEFYQQAERMGQRDISTEQQEELDRLWRAYPEKMEEIEDDLRSLVRYPVMKLWKRDELIAQIGRISATPIESALVMLDNYHREITRLTAAEKIETLHNFASELERLSRTGYPAAALLRQWADEARNHAMVRYLYDQWGALGAVVDTEDGWREPALDALRHIISSAHESHQVENYQRQLIVQLDGDDYCFEAAKNIFSKSPRHSEWMQLNVDVSTAAALGWNEQTSLVQSGAPLQLDTEGRVRIVLVGHGRRANGATLFGSRNAEQLQIELDALFARVPAEKIRGIHLDLLGCNLANRQSSHELSLPSEVADWLQCQAELLGIAPEHISLSAREYPVRVNASGKKEILTEEYGWINKESARLRDLLHKVEWRWDPDVQKMTPRYVQLESLLEVGRDIESVVHHAAVSDAERAALVELHQQVGDDVRQRLLGEQAPDAAHRDSVSAYAVENIAAIHRAEQWSIAVQTLKQRESLDASWLATVQVRRSRAGGGMEIRFIKRDTGEVRWVRDENPIFAQFYDISRMTAHLANAFQWRAAENRLVVRSDLEPSRGVNSLNAAFMLQTLMSVNPRNGGLNAVSDAAKVQIYSQLVQNSVGLADDAAQLAGLIRSALETEWSLAARGTELMSRVAGVANPILDAVNIAATVVELQQTSDPTARAVIEARLGTSVVMSGLNIASLIAGLTGAGAAAAGLSALAVPLTGLAVGLPALVENYQRLRQGFDQASQRLDAIANSIESAGFHLEHGIWQLNPGAVVDRIDFRSGQLHYGSVEINATKGGSAHTVTGGWDHYFARPDPDTHRWLDVYAGLGLAREQAFSLDASQPNLPVLLPAAISRRLTFDYQQVTGRRTASAPAMDRLRAHFGTDFVPRMYSFPTDWAIYRLDETRRSTAIEVNLDASARSLIMPTVADADDRGLLSYTLNGGGGAYAVVLPANPLNLRVEASGNAQERWIFDVDYALKQHSIQDGRVVLGELKPQVFSGLRIENNSISIGGHTVSFQGVNRPAAVLLRHRIGDGAQICLNVDLAGRRYESSLLLNETPEGASLTQLQQFFSSSDAQILLRNGRIAMVVGSETGEIEVASGLSAILPFRLSAPETEGSGLPNANMNSQRLAHAMTGLSSPDAGADVLRTVDASRSTPMLTHTI</sequence>
<dbReference type="InterPro" id="IPR038383">
    <property type="entry name" value="CPD_dom_sf"/>
</dbReference>
<dbReference type="Pfam" id="PF15645">
    <property type="entry name" value="Tox-PLDMTX"/>
    <property type="match status" value="1"/>
</dbReference>
<evidence type="ECO:0000313" key="23">
    <source>
        <dbReference type="Proteomes" id="UP001224516"/>
    </source>
</evidence>
<evidence type="ECO:0000256" key="6">
    <source>
        <dbReference type="ARBA" id="ARBA00022656"/>
    </source>
</evidence>
<comment type="cofactor">
    <cofactor evidence="1">
        <name>Mg(2+)</name>
        <dbReference type="ChEBI" id="CHEBI:18420"/>
    </cofactor>
</comment>
<evidence type="ECO:0000256" key="2">
    <source>
        <dbReference type="ARBA" id="ARBA00004165"/>
    </source>
</evidence>
<dbReference type="InterPro" id="IPR028907">
    <property type="entry name" value="Tox-PLDMTX_dom"/>
</dbReference>
<evidence type="ECO:0000256" key="4">
    <source>
        <dbReference type="ARBA" id="ARBA00022511"/>
    </source>
</evidence>
<evidence type="ECO:0000256" key="12">
    <source>
        <dbReference type="ARBA" id="ARBA00022807"/>
    </source>
</evidence>
<dbReference type="Gene3D" id="3.40.50.11050">
    <property type="match status" value="1"/>
</dbReference>
<evidence type="ECO:0000256" key="15">
    <source>
        <dbReference type="ARBA" id="ARBA00022870"/>
    </source>
</evidence>
<organism evidence="22 23">
    <name type="scientific">Chromobacterium amazonense</name>
    <dbReference type="NCBI Taxonomy" id="1382803"/>
    <lineage>
        <taxon>Bacteria</taxon>
        <taxon>Pseudomonadati</taxon>
        <taxon>Pseudomonadota</taxon>
        <taxon>Betaproteobacteria</taxon>
        <taxon>Neisseriales</taxon>
        <taxon>Chromobacteriaceae</taxon>
        <taxon>Chromobacterium</taxon>
    </lineage>
</organism>
<dbReference type="Pfam" id="PF11713">
    <property type="entry name" value="Peptidase_C80"/>
    <property type="match status" value="1"/>
</dbReference>
<evidence type="ECO:0000259" key="21">
    <source>
        <dbReference type="PROSITE" id="PS51771"/>
    </source>
</evidence>
<keyword evidence="6" id="KW-0800">Toxin</keyword>
<keyword evidence="18" id="KW-0472">Membrane</keyword>
<keyword evidence="19" id="KW-1035">Host cytoplasm</keyword>
<keyword evidence="23" id="KW-1185">Reference proteome</keyword>
<feature type="domain" description="Peptidase C80" evidence="21">
    <location>
        <begin position="912"/>
        <end position="1114"/>
    </location>
</feature>
<evidence type="ECO:0000256" key="9">
    <source>
        <dbReference type="ARBA" id="ARBA00022723"/>
    </source>
</evidence>
<keyword evidence="5" id="KW-0964">Secreted</keyword>
<evidence type="ECO:0000256" key="13">
    <source>
        <dbReference type="ARBA" id="ARBA00022813"/>
    </source>
</evidence>
<evidence type="ECO:0000256" key="18">
    <source>
        <dbReference type="ARBA" id="ARBA00023136"/>
    </source>
</evidence>
<keyword evidence="11" id="KW-0378">Hydrolase</keyword>
<evidence type="ECO:0000256" key="11">
    <source>
        <dbReference type="ARBA" id="ARBA00022801"/>
    </source>
</evidence>
<dbReference type="InterPro" id="IPR020974">
    <property type="entry name" value="CPD_dom"/>
</dbReference>
<evidence type="ECO:0000256" key="5">
    <source>
        <dbReference type="ARBA" id="ARBA00022525"/>
    </source>
</evidence>
<accession>A0ABU8V2V7</accession>
<evidence type="ECO:0000256" key="19">
    <source>
        <dbReference type="ARBA" id="ARBA00023200"/>
    </source>
</evidence>
<keyword evidence="12" id="KW-0788">Thiol protease</keyword>
<evidence type="ECO:0000256" key="3">
    <source>
        <dbReference type="ARBA" id="ARBA00004613"/>
    </source>
</evidence>
<keyword evidence="15" id="KW-1043">Host membrane</keyword>
<keyword evidence="14" id="KW-0460">Magnesium</keyword>
<comment type="caution">
    <text evidence="22">The sequence shown here is derived from an EMBL/GenBank/DDBJ whole genome shotgun (WGS) entry which is preliminary data.</text>
</comment>
<dbReference type="EMBL" id="JAVFJF020000018">
    <property type="protein sequence ID" value="MEJ8675158.1"/>
    <property type="molecule type" value="Genomic_DNA"/>
</dbReference>
<evidence type="ECO:0000256" key="14">
    <source>
        <dbReference type="ARBA" id="ARBA00022842"/>
    </source>
</evidence>
<dbReference type="Gene3D" id="3.10.670.10">
    <property type="entry name" value="Secreted effector protein ssei"/>
    <property type="match status" value="1"/>
</dbReference>
<evidence type="ECO:0000256" key="16">
    <source>
        <dbReference type="ARBA" id="ARBA00023026"/>
    </source>
</evidence>
<evidence type="ECO:0000256" key="10">
    <source>
        <dbReference type="ARBA" id="ARBA00022737"/>
    </source>
</evidence>
<dbReference type="InterPro" id="IPR024769">
    <property type="entry name" value="TcdA/TcdB_pore_forming"/>
</dbReference>
<keyword evidence="8" id="KW-0808">Transferase</keyword>
<keyword evidence="4" id="KW-1032">Host cell membrane</keyword>
<name>A0ABU8V2V7_9NEIS</name>
<keyword evidence="17" id="KW-0446">Lipid-binding</keyword>
<dbReference type="Pfam" id="PF12920">
    <property type="entry name" value="TcdA_TcdB_pore"/>
    <property type="match status" value="1"/>
</dbReference>
<dbReference type="RefSeq" id="WP_307911565.1">
    <property type="nucleotide sequence ID" value="NZ_JAVFJF020000018.1"/>
</dbReference>
<gene>
    <name evidence="22" type="ORF">QCL97_010515</name>
</gene>
<reference evidence="22 23" key="1">
    <citation type="submission" date="2023-12" db="EMBL/GenBank/DDBJ databases">
        <title>Evaluation and characterization of a potential secondary metabolite violacein from indigenous Chromobacterium amazonense SAM215.</title>
        <authorList>
            <person name="Tarafdar M.R."/>
            <person name="Abedin S.M."/>
            <person name="Atiqua A."/>
            <person name="Saha A."/>
            <person name="Khan S.N."/>
        </authorList>
    </citation>
    <scope>NUCLEOTIDE SEQUENCE [LARGE SCALE GENOMIC DNA]</scope>
    <source>
        <strain evidence="22 23">SAM215</strain>
    </source>
</reference>
<dbReference type="CDD" id="cd20502">
    <property type="entry name" value="C80_toxinA_B-like"/>
    <property type="match status" value="1"/>
</dbReference>
<keyword evidence="7" id="KW-0645">Protease</keyword>
<dbReference type="Proteomes" id="UP001224516">
    <property type="component" value="Unassembled WGS sequence"/>
</dbReference>
<evidence type="ECO:0000256" key="8">
    <source>
        <dbReference type="ARBA" id="ARBA00022679"/>
    </source>
</evidence>
<evidence type="ECO:0000256" key="1">
    <source>
        <dbReference type="ARBA" id="ARBA00001946"/>
    </source>
</evidence>
<evidence type="ECO:0000256" key="17">
    <source>
        <dbReference type="ARBA" id="ARBA00023121"/>
    </source>
</evidence>
<evidence type="ECO:0000256" key="20">
    <source>
        <dbReference type="ARBA" id="ARBA00023586"/>
    </source>
</evidence>
<protein>
    <submittedName>
        <fullName evidence="22">TcdA/TcdB pore-forming domain-containing protein</fullName>
    </submittedName>
</protein>
<keyword evidence="16" id="KW-0843">Virulence</keyword>
<keyword evidence="9" id="KW-0479">Metal-binding</keyword>
<evidence type="ECO:0000256" key="7">
    <source>
        <dbReference type="ARBA" id="ARBA00022670"/>
    </source>
</evidence>